<dbReference type="InterPro" id="IPR056861">
    <property type="entry name" value="HMCN1-like_VWA"/>
</dbReference>
<evidence type="ECO:0000313" key="10">
    <source>
        <dbReference type="Proteomes" id="UP001152087"/>
    </source>
</evidence>
<comment type="caution">
    <text evidence="9">The sequence shown here is derived from an EMBL/GenBank/DDBJ whole genome shotgun (WGS) entry which is preliminary data.</text>
</comment>
<name>A0A9W8QYU4_9HYPO</name>
<evidence type="ECO:0000256" key="4">
    <source>
        <dbReference type="ARBA" id="ARBA00023180"/>
    </source>
</evidence>
<dbReference type="InterPro" id="IPR056862">
    <property type="entry name" value="VWA7_N"/>
</dbReference>
<evidence type="ECO:0000259" key="6">
    <source>
        <dbReference type="Pfam" id="PF23560"/>
    </source>
</evidence>
<keyword evidence="10" id="KW-1185">Reference proteome</keyword>
<evidence type="ECO:0000313" key="9">
    <source>
        <dbReference type="EMBL" id="KAJ4182823.1"/>
    </source>
</evidence>
<evidence type="ECO:0000259" key="7">
    <source>
        <dbReference type="Pfam" id="PF25106"/>
    </source>
</evidence>
<evidence type="ECO:0000256" key="3">
    <source>
        <dbReference type="ARBA" id="ARBA00022729"/>
    </source>
</evidence>
<dbReference type="Gene3D" id="3.40.50.410">
    <property type="entry name" value="von Willebrand factor, type A domain"/>
    <property type="match status" value="1"/>
</dbReference>
<feature type="domain" description="Hemicentin/VWA7 galactose-binding" evidence="6">
    <location>
        <begin position="487"/>
        <end position="574"/>
    </location>
</feature>
<dbReference type="PANTHER" id="PTHR14905:SF7">
    <property type="entry name" value="VON WILLEBRAND FACTOR A DOMAIN-CONTAINING PROTEIN 7"/>
    <property type="match status" value="1"/>
</dbReference>
<dbReference type="PANTHER" id="PTHR14905">
    <property type="entry name" value="NG37"/>
    <property type="match status" value="1"/>
</dbReference>
<dbReference type="GO" id="GO:0005576">
    <property type="term" value="C:extracellular region"/>
    <property type="evidence" value="ECO:0007669"/>
    <property type="project" value="UniProtKB-SubCell"/>
</dbReference>
<dbReference type="InterPro" id="IPR056475">
    <property type="entry name" value="GBD_Hemicentin/VWA7"/>
</dbReference>
<dbReference type="Proteomes" id="UP001152087">
    <property type="component" value="Unassembled WGS sequence"/>
</dbReference>
<feature type="domain" description="Hemicentin-1-like von Willebrand factor A" evidence="7">
    <location>
        <begin position="294"/>
        <end position="455"/>
    </location>
</feature>
<proteinExistence type="predicted"/>
<keyword evidence="4" id="KW-0325">Glycoprotein</keyword>
<comment type="subcellular location">
    <subcellularLocation>
        <location evidence="1">Secreted</location>
    </subcellularLocation>
</comment>
<keyword evidence="2" id="KW-0964">Secreted</keyword>
<dbReference type="AlphaFoldDB" id="A0A9W8QYU4"/>
<protein>
    <recommendedName>
        <fullName evidence="11">VWFA domain-containing protein</fullName>
    </recommendedName>
</protein>
<dbReference type="Pfam" id="PF23560">
    <property type="entry name" value="GBD_Hemicentin"/>
    <property type="match status" value="1"/>
</dbReference>
<dbReference type="Pfam" id="PF25107">
    <property type="entry name" value="VWA7_N"/>
    <property type="match status" value="1"/>
</dbReference>
<dbReference type="InterPro" id="IPR052577">
    <property type="entry name" value="VWA7"/>
</dbReference>
<accession>A0A9W8QYU4</accession>
<dbReference type="InterPro" id="IPR036465">
    <property type="entry name" value="vWFA_dom_sf"/>
</dbReference>
<evidence type="ECO:0008006" key="11">
    <source>
        <dbReference type="Google" id="ProtNLM"/>
    </source>
</evidence>
<evidence type="ECO:0000256" key="1">
    <source>
        <dbReference type="ARBA" id="ARBA00004613"/>
    </source>
</evidence>
<feature type="chain" id="PRO_5040717972" description="VWFA domain-containing protein" evidence="5">
    <location>
        <begin position="23"/>
        <end position="751"/>
    </location>
</feature>
<evidence type="ECO:0000256" key="5">
    <source>
        <dbReference type="SAM" id="SignalP"/>
    </source>
</evidence>
<dbReference type="Pfam" id="PF25106">
    <property type="entry name" value="VWA_4"/>
    <property type="match status" value="1"/>
</dbReference>
<keyword evidence="3 5" id="KW-0732">Signal</keyword>
<dbReference type="EMBL" id="JAOQAV010000032">
    <property type="protein sequence ID" value="KAJ4182823.1"/>
    <property type="molecule type" value="Genomic_DNA"/>
</dbReference>
<evidence type="ECO:0000256" key="2">
    <source>
        <dbReference type="ARBA" id="ARBA00022525"/>
    </source>
</evidence>
<dbReference type="SUPFAM" id="SSF53300">
    <property type="entry name" value="vWA-like"/>
    <property type="match status" value="1"/>
</dbReference>
<gene>
    <name evidence="9" type="ORF">NW755_010023</name>
</gene>
<organism evidence="9 10">
    <name type="scientific">Fusarium falciforme</name>
    <dbReference type="NCBI Taxonomy" id="195108"/>
    <lineage>
        <taxon>Eukaryota</taxon>
        <taxon>Fungi</taxon>
        <taxon>Dikarya</taxon>
        <taxon>Ascomycota</taxon>
        <taxon>Pezizomycotina</taxon>
        <taxon>Sordariomycetes</taxon>
        <taxon>Hypocreomycetidae</taxon>
        <taxon>Hypocreales</taxon>
        <taxon>Nectriaceae</taxon>
        <taxon>Fusarium</taxon>
        <taxon>Fusarium solani species complex</taxon>
    </lineage>
</organism>
<feature type="signal peptide" evidence="5">
    <location>
        <begin position="1"/>
        <end position="22"/>
    </location>
</feature>
<reference evidence="9" key="1">
    <citation type="submission" date="2022-09" db="EMBL/GenBank/DDBJ databases">
        <title>Fusarium specimens isolated from Avocado Roots.</title>
        <authorList>
            <person name="Stajich J."/>
            <person name="Roper C."/>
            <person name="Heimlech-Rivalta G."/>
        </authorList>
    </citation>
    <scope>NUCLEOTIDE SEQUENCE</scope>
    <source>
        <strain evidence="9">A02</strain>
    </source>
</reference>
<evidence type="ECO:0000259" key="8">
    <source>
        <dbReference type="Pfam" id="PF25107"/>
    </source>
</evidence>
<feature type="domain" description="VWA7 N-terminal" evidence="8">
    <location>
        <begin position="60"/>
        <end position="279"/>
    </location>
</feature>
<dbReference type="CDD" id="cd00198">
    <property type="entry name" value="vWFA"/>
    <property type="match status" value="1"/>
</dbReference>
<sequence length="751" mass="80689">MAAHYLFILTSLIAINILQVSAFFPAQWKEDFAGNGGISHEDMTRVAFEDRAYLYFPSITTISSKMRAACKEIQQANMDVDDDQDHAHKHCDGESFVEAQSRIQDLKKEAIGALLALPPDVAKARKAVGEALHTIQDFYSHSNWVELGNTEPNSDLIRNKPMTSYMATPDQRSCRSCNVSPKPPGWDSDWPIPCKGIHCEENTNGFPKLTSGYYPGEDVLIPGDWKCRHGGFADKAYPGINKDSNNCWWSPHSDLHFKAAELAMQATMQFFDDIKDDTSGAPKALRLLFGVPTLAFAIDTTGSMDDVIDAVRVQALQIAESLSGTDNEPGLYVLSPFNDPSTGPLTVTTDLAAFEDAISNLGAAGGGDCPELAFTGMLAAVDVMDVDSGLLLFTDADAKDSHLMPQLLAKAQEKRISISVFTYASDCEDSAMKRSTIVKRADNAYGQLCAGTGGLYRTGPRSEVANVTSFIENVITTDLGTIIRVQNKVDGSAKEFDVPVDSYMTKVTFSLLGAGVKLEITAPDGKPLQTEGIGITKTILEDSTYLSLSSPPPGTYKVTISGKGTFTFLSSGVSTLQLSSFNFASIRGRPGHRGWYPMAGQPPFGKDVGAIAEVDGRFKTADFAFRAPDFTRVSSLNATAGSGERGSPRNSSFFATVKVQRRNLLVYVSGEDDKGLPYQRALPAVVVAENSTVKFPNATTTHVVTATAVPSGPSYVPPSTYPTPAIVTASATVQSVSFAVGLAAVLFALLL</sequence>